<name>A0A6J4PV78_9BACT</name>
<dbReference type="InterPro" id="IPR052032">
    <property type="entry name" value="ATP-dep_AA_Ligase"/>
</dbReference>
<keyword evidence="2 4" id="KW-0547">Nucleotide-binding</keyword>
<evidence type="ECO:0000256" key="3">
    <source>
        <dbReference type="ARBA" id="ARBA00022840"/>
    </source>
</evidence>
<dbReference type="Gene3D" id="3.30.470.20">
    <property type="entry name" value="ATP-grasp fold, B domain"/>
    <property type="match status" value="1"/>
</dbReference>
<evidence type="ECO:0000313" key="6">
    <source>
        <dbReference type="EMBL" id="CAA9426477.1"/>
    </source>
</evidence>
<dbReference type="InterPro" id="IPR013815">
    <property type="entry name" value="ATP_grasp_subdomain_1"/>
</dbReference>
<gene>
    <name evidence="6" type="ORF">AVDCRST_MAG74-3375</name>
</gene>
<accession>A0A6J4PV78</accession>
<evidence type="ECO:0000256" key="2">
    <source>
        <dbReference type="ARBA" id="ARBA00022741"/>
    </source>
</evidence>
<proteinExistence type="predicted"/>
<organism evidence="6">
    <name type="scientific">uncultured Pyrinomonadaceae bacterium</name>
    <dbReference type="NCBI Taxonomy" id="2283094"/>
    <lineage>
        <taxon>Bacteria</taxon>
        <taxon>Pseudomonadati</taxon>
        <taxon>Acidobacteriota</taxon>
        <taxon>Blastocatellia</taxon>
        <taxon>Blastocatellales</taxon>
        <taxon>Pyrinomonadaceae</taxon>
        <taxon>environmental samples</taxon>
    </lineage>
</organism>
<dbReference type="AlphaFoldDB" id="A0A6J4PV78"/>
<evidence type="ECO:0000259" key="5">
    <source>
        <dbReference type="PROSITE" id="PS50975"/>
    </source>
</evidence>
<reference evidence="6" key="1">
    <citation type="submission" date="2020-02" db="EMBL/GenBank/DDBJ databases">
        <authorList>
            <person name="Meier V. D."/>
        </authorList>
    </citation>
    <scope>NUCLEOTIDE SEQUENCE</scope>
    <source>
        <strain evidence="6">AVDCRST_MAG74</strain>
    </source>
</reference>
<protein>
    <submittedName>
        <fullName evidence="6">ATP-dependent carboxylate-amine ligase domain protein, ATP-grasp</fullName>
    </submittedName>
</protein>
<dbReference type="GO" id="GO:0046872">
    <property type="term" value="F:metal ion binding"/>
    <property type="evidence" value="ECO:0007669"/>
    <property type="project" value="InterPro"/>
</dbReference>
<dbReference type="PANTHER" id="PTHR43585:SF2">
    <property type="entry name" value="ATP-GRASP ENZYME FSQD"/>
    <property type="match status" value="1"/>
</dbReference>
<evidence type="ECO:0000256" key="1">
    <source>
        <dbReference type="ARBA" id="ARBA00022598"/>
    </source>
</evidence>
<dbReference type="GO" id="GO:0005524">
    <property type="term" value="F:ATP binding"/>
    <property type="evidence" value="ECO:0007669"/>
    <property type="project" value="UniProtKB-UniRule"/>
</dbReference>
<dbReference type="Pfam" id="PF13535">
    <property type="entry name" value="ATP-grasp_4"/>
    <property type="match status" value="1"/>
</dbReference>
<dbReference type="Gene3D" id="3.40.50.20">
    <property type="match status" value="1"/>
</dbReference>
<dbReference type="PANTHER" id="PTHR43585">
    <property type="entry name" value="FUMIPYRROLE BIOSYNTHESIS PROTEIN C"/>
    <property type="match status" value="1"/>
</dbReference>
<dbReference type="SUPFAM" id="SSF56059">
    <property type="entry name" value="Glutathione synthetase ATP-binding domain-like"/>
    <property type="match status" value="1"/>
</dbReference>
<evidence type="ECO:0000256" key="4">
    <source>
        <dbReference type="PROSITE-ProRule" id="PRU00409"/>
    </source>
</evidence>
<dbReference type="PROSITE" id="PS50975">
    <property type="entry name" value="ATP_GRASP"/>
    <property type="match status" value="1"/>
</dbReference>
<dbReference type="InterPro" id="IPR011761">
    <property type="entry name" value="ATP-grasp"/>
</dbReference>
<dbReference type="GO" id="GO:0016874">
    <property type="term" value="F:ligase activity"/>
    <property type="evidence" value="ECO:0007669"/>
    <property type="project" value="UniProtKB-KW"/>
</dbReference>
<sequence length="403" mass="46154">MKKHIVCIASFFKGNEFFEECHERDWRVTLVTGEKLLDAAWSWTSLSEVKTVRDGATQEDYVRAVTNIAGTRKIDRIVGIDEFDVLTAAKAREHLQIEGLSGSYLLRFRDKLRMRERASRANLPCPEFVGAFNTQEINEFLDSVPAPWIIKPRTEVNAHGIKKCQTKGEVWQLLKDYDARHTWRDHPSQFLIERFIEGKVFHVDSVVENGKVAAHGVSDYGTAPFKVSHQGGVFTTAILPYKSKERRELERLNKQLLKAFGYERGVSHAEFLRCAETGKFYLLEVAARVGGAYIADVLENACGFNLWREWAKLETATAGDLYQTPKLRQDYAGIVLSLANQEQPDTSRYTDAEIVYRVTKPKHVGFIFHSPQRKRIDELLGAYTERITRDFLAVEPSKERYDD</sequence>
<dbReference type="EMBL" id="CADCUR010000288">
    <property type="protein sequence ID" value="CAA9426477.1"/>
    <property type="molecule type" value="Genomic_DNA"/>
</dbReference>
<keyword evidence="1 6" id="KW-0436">Ligase</keyword>
<feature type="domain" description="ATP-grasp" evidence="5">
    <location>
        <begin position="115"/>
        <end position="315"/>
    </location>
</feature>
<dbReference type="Gene3D" id="3.30.1490.20">
    <property type="entry name" value="ATP-grasp fold, A domain"/>
    <property type="match status" value="1"/>
</dbReference>
<keyword evidence="3 4" id="KW-0067">ATP-binding</keyword>